<evidence type="ECO:0000313" key="3">
    <source>
        <dbReference type="Proteomes" id="UP000636479"/>
    </source>
</evidence>
<feature type="transmembrane region" description="Helical" evidence="1">
    <location>
        <begin position="59"/>
        <end position="80"/>
    </location>
</feature>
<keyword evidence="1" id="KW-0812">Transmembrane</keyword>
<feature type="transmembrane region" description="Helical" evidence="1">
    <location>
        <begin position="197"/>
        <end position="224"/>
    </location>
</feature>
<evidence type="ECO:0000256" key="1">
    <source>
        <dbReference type="SAM" id="Phobius"/>
    </source>
</evidence>
<reference evidence="2" key="1">
    <citation type="submission" date="2020-05" db="EMBL/GenBank/DDBJ databases">
        <title>Mycena genomes resolve the evolution of fungal bioluminescence.</title>
        <authorList>
            <person name="Tsai I.J."/>
        </authorList>
    </citation>
    <scope>NUCLEOTIDE SEQUENCE</scope>
    <source>
        <strain evidence="2">171206Taipei</strain>
    </source>
</reference>
<dbReference type="RefSeq" id="XP_037219053.1">
    <property type="nucleotide sequence ID" value="XM_037363409.1"/>
</dbReference>
<evidence type="ECO:0000313" key="2">
    <source>
        <dbReference type="EMBL" id="KAF7301053.1"/>
    </source>
</evidence>
<feature type="transmembrane region" description="Helical" evidence="1">
    <location>
        <begin position="291"/>
        <end position="310"/>
    </location>
</feature>
<proteinExistence type="predicted"/>
<dbReference type="AlphaFoldDB" id="A0A8H6W452"/>
<gene>
    <name evidence="2" type="ORF">MIND_00669200</name>
</gene>
<dbReference type="PROSITE" id="PS51257">
    <property type="entry name" value="PROKAR_LIPOPROTEIN"/>
    <property type="match status" value="1"/>
</dbReference>
<dbReference type="GeneID" id="59345925"/>
<feature type="transmembrane region" description="Helical" evidence="1">
    <location>
        <begin position="92"/>
        <end position="108"/>
    </location>
</feature>
<dbReference type="Proteomes" id="UP000636479">
    <property type="component" value="Unassembled WGS sequence"/>
</dbReference>
<dbReference type="EMBL" id="JACAZF010000006">
    <property type="protein sequence ID" value="KAF7301053.1"/>
    <property type="molecule type" value="Genomic_DNA"/>
</dbReference>
<protein>
    <submittedName>
        <fullName evidence="2">Uncharacterized protein</fullName>
    </submittedName>
</protein>
<keyword evidence="3" id="KW-1185">Reference proteome</keyword>
<name>A0A8H6W452_9AGAR</name>
<keyword evidence="1" id="KW-0472">Membrane</keyword>
<sequence length="318" mass="35980">MSPRTDEKRRGWSLCAVVAVFACVKRFPLDFTLPTLPAALESAFTITEAVLIEVGFRPLLLVVASHIGFMLFVKVGAHMWSRRHPARPEGTLIYLAVIVLPIAFNFIAPRLNKIPWLIYQLASAMGAFPTVNELREHLIRLDCYAADSWASEAYHQPMIMAPIILHSVTLFVSYGLVKLVLIGQCLRKQLLYCPLLFTLYCVCFTFIWAADFALLLGLLLWGALPRRRSIFLRAIISASARKQATKIWESIIGNLEAFQLTQRIEFDHLLSERRAAFIAGFKQSYLGWEELTVACRLLVVLPAAFFYIRFGVGQLTRS</sequence>
<feature type="transmembrane region" description="Helical" evidence="1">
    <location>
        <begin position="158"/>
        <end position="177"/>
    </location>
</feature>
<organism evidence="2 3">
    <name type="scientific">Mycena indigotica</name>
    <dbReference type="NCBI Taxonomy" id="2126181"/>
    <lineage>
        <taxon>Eukaryota</taxon>
        <taxon>Fungi</taxon>
        <taxon>Dikarya</taxon>
        <taxon>Basidiomycota</taxon>
        <taxon>Agaricomycotina</taxon>
        <taxon>Agaricomycetes</taxon>
        <taxon>Agaricomycetidae</taxon>
        <taxon>Agaricales</taxon>
        <taxon>Marasmiineae</taxon>
        <taxon>Mycenaceae</taxon>
        <taxon>Mycena</taxon>
    </lineage>
</organism>
<comment type="caution">
    <text evidence="2">The sequence shown here is derived from an EMBL/GenBank/DDBJ whole genome shotgun (WGS) entry which is preliminary data.</text>
</comment>
<accession>A0A8H6W452</accession>
<keyword evidence="1" id="KW-1133">Transmembrane helix</keyword>